<dbReference type="InterPro" id="IPR053150">
    <property type="entry name" value="Teicoplanin_resist-assoc"/>
</dbReference>
<evidence type="ECO:0000256" key="5">
    <source>
        <dbReference type="SAM" id="Phobius"/>
    </source>
</evidence>
<feature type="domain" description="VanZ-like" evidence="6">
    <location>
        <begin position="48"/>
        <end position="189"/>
    </location>
</feature>
<evidence type="ECO:0000259" key="7">
    <source>
        <dbReference type="Pfam" id="PF06271"/>
    </source>
</evidence>
<dbReference type="STRING" id="1528.SAMN04488579_10184"/>
<keyword evidence="4 5" id="KW-0472">Membrane</keyword>
<proteinExistence type="predicted"/>
<dbReference type="Pfam" id="PF04892">
    <property type="entry name" value="VanZ"/>
    <property type="match status" value="1"/>
</dbReference>
<dbReference type="RefSeq" id="WP_143024181.1">
    <property type="nucleotide sequence ID" value="NZ_FNOU01000001.1"/>
</dbReference>
<feature type="transmembrane region" description="Helical" evidence="5">
    <location>
        <begin position="302"/>
        <end position="322"/>
    </location>
</feature>
<dbReference type="Pfam" id="PF06271">
    <property type="entry name" value="RDD"/>
    <property type="match status" value="1"/>
</dbReference>
<dbReference type="EMBL" id="FNOU01000001">
    <property type="protein sequence ID" value="SDX30273.1"/>
    <property type="molecule type" value="Genomic_DNA"/>
</dbReference>
<dbReference type="PANTHER" id="PTHR36834:SF1">
    <property type="entry name" value="INTEGRAL MEMBRANE PROTEIN"/>
    <property type="match status" value="1"/>
</dbReference>
<evidence type="ECO:0000256" key="2">
    <source>
        <dbReference type="ARBA" id="ARBA00022692"/>
    </source>
</evidence>
<keyword evidence="3 5" id="KW-1133">Transmembrane helix</keyword>
<evidence type="ECO:0000256" key="1">
    <source>
        <dbReference type="ARBA" id="ARBA00004141"/>
    </source>
</evidence>
<dbReference type="AlphaFoldDB" id="A0A1H3AKY1"/>
<dbReference type="InterPro" id="IPR010432">
    <property type="entry name" value="RDD"/>
</dbReference>
<reference evidence="9" key="1">
    <citation type="submission" date="2016-10" db="EMBL/GenBank/DDBJ databases">
        <authorList>
            <person name="Varghese N."/>
            <person name="Submissions S."/>
        </authorList>
    </citation>
    <scope>NUCLEOTIDE SEQUENCE [LARGE SCALE GENOMIC DNA]</scope>
    <source>
        <strain evidence="9">VPI 5359</strain>
    </source>
</reference>
<organism evidence="8 9">
    <name type="scientific">Eubacterium barkeri</name>
    <name type="common">Clostridium barkeri</name>
    <dbReference type="NCBI Taxonomy" id="1528"/>
    <lineage>
        <taxon>Bacteria</taxon>
        <taxon>Bacillati</taxon>
        <taxon>Bacillota</taxon>
        <taxon>Clostridia</taxon>
        <taxon>Eubacteriales</taxon>
        <taxon>Eubacteriaceae</taxon>
        <taxon>Eubacterium</taxon>
    </lineage>
</organism>
<evidence type="ECO:0000313" key="8">
    <source>
        <dbReference type="EMBL" id="SDX30273.1"/>
    </source>
</evidence>
<evidence type="ECO:0000313" key="9">
    <source>
        <dbReference type="Proteomes" id="UP000199652"/>
    </source>
</evidence>
<feature type="transmembrane region" description="Helical" evidence="5">
    <location>
        <begin position="43"/>
        <end position="63"/>
    </location>
</feature>
<keyword evidence="9" id="KW-1185">Reference proteome</keyword>
<feature type="transmembrane region" description="Helical" evidence="5">
    <location>
        <begin position="6"/>
        <end position="31"/>
    </location>
</feature>
<feature type="domain" description="RDD" evidence="7">
    <location>
        <begin position="213"/>
        <end position="319"/>
    </location>
</feature>
<feature type="transmembrane region" description="Helical" evidence="5">
    <location>
        <begin position="328"/>
        <end position="356"/>
    </location>
</feature>
<dbReference type="OrthoDB" id="9805025at2"/>
<evidence type="ECO:0000256" key="4">
    <source>
        <dbReference type="ARBA" id="ARBA00023136"/>
    </source>
</evidence>
<comment type="subcellular location">
    <subcellularLocation>
        <location evidence="1">Membrane</location>
        <topology evidence="1">Multi-pass membrane protein</topology>
    </subcellularLocation>
</comment>
<name>A0A1H3AKY1_EUBBA</name>
<accession>A0A1H3AKY1</accession>
<dbReference type="InterPro" id="IPR006976">
    <property type="entry name" value="VanZ-like"/>
</dbReference>
<feature type="transmembrane region" description="Helical" evidence="5">
    <location>
        <begin position="139"/>
        <end position="162"/>
    </location>
</feature>
<protein>
    <submittedName>
        <fullName evidence="8">Glycopeptide antibiotics resistance protein</fullName>
    </submittedName>
</protein>
<dbReference type="GO" id="GO:0016020">
    <property type="term" value="C:membrane"/>
    <property type="evidence" value="ECO:0007669"/>
    <property type="project" value="UniProtKB-SubCell"/>
</dbReference>
<feature type="transmembrane region" description="Helical" evidence="5">
    <location>
        <begin position="245"/>
        <end position="265"/>
    </location>
</feature>
<dbReference type="PANTHER" id="PTHR36834">
    <property type="entry name" value="MEMBRANE PROTEIN-RELATED"/>
    <property type="match status" value="1"/>
</dbReference>
<feature type="transmembrane region" description="Helical" evidence="5">
    <location>
        <begin position="218"/>
        <end position="239"/>
    </location>
</feature>
<evidence type="ECO:0000259" key="6">
    <source>
        <dbReference type="Pfam" id="PF04892"/>
    </source>
</evidence>
<dbReference type="Proteomes" id="UP000199652">
    <property type="component" value="Unassembled WGS sequence"/>
</dbReference>
<keyword evidence="2 5" id="KW-0812">Transmembrane</keyword>
<gene>
    <name evidence="8" type="ORF">SAMN04488579_10184</name>
</gene>
<evidence type="ECO:0000256" key="3">
    <source>
        <dbReference type="ARBA" id="ARBA00022989"/>
    </source>
</evidence>
<sequence>MRSYLFAIQVAVILFPVITFLATCPYVIHQYRRSGAFFVGRSILFYTFILYGLCAFFLTILPLPSIEEVRGMTDPYLQLLPFRAVMDWLKNTGFRITDPSTYVGALLSADLFVNAANVVMMMPLGFFLGYMFRMNWKQVLLISLLTSLFFELVQLSGVFFIYPRPYRIVDVDDLICNTLGGMLGYAITRKLMPHLPDLEHAIPVGYTRGDNVSVFRRTVAMAVDWLVLLIPGGGVYILLTRMGRWGTAAALAAVLAGGVVLYFILVQWLRQGQTLGKALVRIRVEGRDGGRVKLGELCLREVLLYGVFILSPLWGLGLFALAQSPTTVYPALITLFGSCEFALATVLVIHLVLYMCNHEKPLWHERISRTRTISTLGRAASSSR</sequence>
<feature type="transmembrane region" description="Helical" evidence="5">
    <location>
        <begin position="111"/>
        <end position="132"/>
    </location>
</feature>